<comment type="caution">
    <text evidence="2">The sequence shown here is derived from an EMBL/GenBank/DDBJ whole genome shotgun (WGS) entry which is preliminary data.</text>
</comment>
<dbReference type="CDD" id="cd12190">
    <property type="entry name" value="Bacova_04320_like"/>
    <property type="match status" value="1"/>
</dbReference>
<proteinExistence type="predicted"/>
<dbReference type="InterPro" id="IPR027823">
    <property type="entry name" value="DUF4468"/>
</dbReference>
<dbReference type="EMBL" id="VSSQ01109598">
    <property type="protein sequence ID" value="MPN47815.1"/>
    <property type="molecule type" value="Genomic_DNA"/>
</dbReference>
<organism evidence="2">
    <name type="scientific">bioreactor metagenome</name>
    <dbReference type="NCBI Taxonomy" id="1076179"/>
    <lineage>
        <taxon>unclassified sequences</taxon>
        <taxon>metagenomes</taxon>
        <taxon>ecological metagenomes</taxon>
    </lineage>
</organism>
<dbReference type="Pfam" id="PF14730">
    <property type="entry name" value="DUF4468"/>
    <property type="match status" value="1"/>
</dbReference>
<dbReference type="AlphaFoldDB" id="A0A645I8Z6"/>
<sequence length="154" mass="17943">MEDGEVVFRELFSAPGISRDSLMNITQEWINGRDNPEEERSSRVLIFDEEKGSVVGGCSEKLVFKSALLLLDQADMNYYIHANCSDGAVDMAIIRIRYDYGKDRYTAEEMITDEVSLDKKQMRILKMSEKWRVKTIDFTKDLFKDYNDFLSRNK</sequence>
<protein>
    <recommendedName>
        <fullName evidence="1">DUF4468 domain-containing protein</fullName>
    </recommendedName>
</protein>
<evidence type="ECO:0000259" key="1">
    <source>
        <dbReference type="Pfam" id="PF14730"/>
    </source>
</evidence>
<accession>A0A645I8Z6</accession>
<reference evidence="2" key="1">
    <citation type="submission" date="2019-08" db="EMBL/GenBank/DDBJ databases">
        <authorList>
            <person name="Kucharzyk K."/>
            <person name="Murdoch R.W."/>
            <person name="Higgins S."/>
            <person name="Loffler F."/>
        </authorList>
    </citation>
    <scope>NUCLEOTIDE SEQUENCE</scope>
</reference>
<gene>
    <name evidence="2" type="ORF">SDC9_195419</name>
</gene>
<name>A0A645I8Z6_9ZZZZ</name>
<dbReference type="Gene3D" id="3.30.530.80">
    <property type="match status" value="1"/>
</dbReference>
<feature type="domain" description="DUF4468" evidence="1">
    <location>
        <begin position="8"/>
        <end position="98"/>
    </location>
</feature>
<evidence type="ECO:0000313" key="2">
    <source>
        <dbReference type="EMBL" id="MPN47815.1"/>
    </source>
</evidence>